<dbReference type="GO" id="GO:0003841">
    <property type="term" value="F:1-acylglycerol-3-phosphate O-acyltransferase activity"/>
    <property type="evidence" value="ECO:0007669"/>
    <property type="project" value="TreeGrafter"/>
</dbReference>
<dbReference type="AlphaFoldDB" id="A0A9X2A5X5"/>
<dbReference type="PANTHER" id="PTHR10434">
    <property type="entry name" value="1-ACYL-SN-GLYCEROL-3-PHOSPHATE ACYLTRANSFERASE"/>
    <property type="match status" value="1"/>
</dbReference>
<dbReference type="SUPFAM" id="SSF69593">
    <property type="entry name" value="Glycerol-3-phosphate (1)-acyltransferase"/>
    <property type="match status" value="1"/>
</dbReference>
<dbReference type="PANTHER" id="PTHR10434:SF40">
    <property type="entry name" value="1-ACYL-SN-GLYCEROL-3-PHOSPHATE ACYLTRANSFERASE"/>
    <property type="match status" value="1"/>
</dbReference>
<reference evidence="4" key="1">
    <citation type="submission" date="2022-02" db="EMBL/GenBank/DDBJ databases">
        <title>Halalkalibacter sp. nov. isolated from Lonar Lake, India.</title>
        <authorList>
            <person name="Joshi A."/>
            <person name="Thite S."/>
            <person name="Lodha T."/>
        </authorList>
    </citation>
    <scope>NUCLEOTIDE SEQUENCE</scope>
    <source>
        <strain evidence="4">MEB205</strain>
    </source>
</reference>
<dbReference type="CDD" id="cd07989">
    <property type="entry name" value="LPLAT_AGPAT-like"/>
    <property type="match status" value="1"/>
</dbReference>
<feature type="domain" description="Phospholipid/glycerol acyltransferase" evidence="3">
    <location>
        <begin position="35"/>
        <end position="147"/>
    </location>
</feature>
<proteinExistence type="predicted"/>
<dbReference type="Pfam" id="PF01553">
    <property type="entry name" value="Acyltransferase"/>
    <property type="match status" value="1"/>
</dbReference>
<keyword evidence="1" id="KW-0808">Transferase</keyword>
<dbReference type="SMART" id="SM00563">
    <property type="entry name" value="PlsC"/>
    <property type="match status" value="1"/>
</dbReference>
<dbReference type="InterPro" id="IPR002123">
    <property type="entry name" value="Plipid/glycerol_acylTrfase"/>
</dbReference>
<dbReference type="RefSeq" id="WP_250094825.1">
    <property type="nucleotide sequence ID" value="NZ_JAKRYL010000002.1"/>
</dbReference>
<evidence type="ECO:0000256" key="2">
    <source>
        <dbReference type="ARBA" id="ARBA00023315"/>
    </source>
</evidence>
<keyword evidence="2 4" id="KW-0012">Acyltransferase</keyword>
<keyword evidence="5" id="KW-1185">Reference proteome</keyword>
<evidence type="ECO:0000256" key="1">
    <source>
        <dbReference type="ARBA" id="ARBA00022679"/>
    </source>
</evidence>
<accession>A0A9X2A5X5</accession>
<evidence type="ECO:0000313" key="4">
    <source>
        <dbReference type="EMBL" id="MCL7745891.1"/>
    </source>
</evidence>
<comment type="caution">
    <text evidence="4">The sequence shown here is derived from an EMBL/GenBank/DDBJ whole genome shotgun (WGS) entry which is preliminary data.</text>
</comment>
<dbReference type="Proteomes" id="UP001139150">
    <property type="component" value="Unassembled WGS sequence"/>
</dbReference>
<organism evidence="4 5">
    <name type="scientific">Halalkalibacter alkaliphilus</name>
    <dbReference type="NCBI Taxonomy" id="2917993"/>
    <lineage>
        <taxon>Bacteria</taxon>
        <taxon>Bacillati</taxon>
        <taxon>Bacillota</taxon>
        <taxon>Bacilli</taxon>
        <taxon>Bacillales</taxon>
        <taxon>Bacillaceae</taxon>
        <taxon>Halalkalibacter</taxon>
    </lineage>
</organism>
<name>A0A9X2A5X5_9BACI</name>
<dbReference type="GO" id="GO:0006654">
    <property type="term" value="P:phosphatidic acid biosynthetic process"/>
    <property type="evidence" value="ECO:0007669"/>
    <property type="project" value="TreeGrafter"/>
</dbReference>
<dbReference type="EMBL" id="JAKRYL010000002">
    <property type="protein sequence ID" value="MCL7745891.1"/>
    <property type="molecule type" value="Genomic_DNA"/>
</dbReference>
<sequence length="196" mass="21910">MGIYQFGQSVSRIFISTSYKVEIIGKENIPDTGATILCCNHIHYFDPPLLGAYIKRQLHYMAKQELFEKPILKGLLPKLGAFPVRRGMSDKQAIRTAMKLLKEGKMIGLFPEGTRSKNGQLGKGLTGAGFFALRTDAVVIPCAIIGPYRTFKSLKLVYGTPIDFSELRERKASAEEATEVIMTEIKKLIEEHELKS</sequence>
<gene>
    <name evidence="4" type="ORF">MF646_02035</name>
</gene>
<evidence type="ECO:0000259" key="3">
    <source>
        <dbReference type="SMART" id="SM00563"/>
    </source>
</evidence>
<protein>
    <submittedName>
        <fullName evidence="4">1-acyl-sn-glycerol-3-phosphate acyltransferase</fullName>
    </submittedName>
</protein>
<evidence type="ECO:0000313" key="5">
    <source>
        <dbReference type="Proteomes" id="UP001139150"/>
    </source>
</evidence>